<sequence length="116" mass="13327">MKNWKASLYLQELAWLREKMKLAAKEHPHLAAFLDNPYDPDIQRLMKGFSLLTSNVLYTVEDEFPQITHEMLDRIWPHTLRPVPPTTIIQFTPNQGIYQGAVDIPQEAPVTTAEGV</sequence>
<dbReference type="EMBL" id="FO704551">
    <property type="protein sequence ID" value="CDG20279.1"/>
    <property type="molecule type" value="Genomic_DNA"/>
</dbReference>
<evidence type="ECO:0000313" key="2">
    <source>
        <dbReference type="Proteomes" id="UP000032735"/>
    </source>
</evidence>
<dbReference type="HOGENOM" id="CLU_2095949_0_0_6"/>
<dbReference type="Pfam" id="PF05947">
    <property type="entry name" value="T6SS_TssF"/>
    <property type="match status" value="1"/>
</dbReference>
<proteinExistence type="predicted"/>
<evidence type="ECO:0000313" key="1">
    <source>
        <dbReference type="EMBL" id="CDG20279.1"/>
    </source>
</evidence>
<dbReference type="OrthoDB" id="6437914at2"/>
<dbReference type="STRING" id="1354304.XPG1_0624"/>
<dbReference type="PANTHER" id="PTHR35370:SF4">
    <property type="entry name" value="TYPE VI SECRETION SYSTEM BASEPLATE SUBUNIT TSSF"/>
    <property type="match status" value="1"/>
</dbReference>
<reference evidence="1 2" key="1">
    <citation type="submission" date="2013-07" db="EMBL/GenBank/DDBJ databases">
        <authorList>
            <person name="Genoscope - CEA"/>
        </authorList>
    </citation>
    <scope>NUCLEOTIDE SEQUENCE [LARGE SCALE GENOMIC DNA]</scope>
    <source>
        <strain evidence="1 2">G6</strain>
    </source>
</reference>
<dbReference type="InterPro" id="IPR010272">
    <property type="entry name" value="T6SS_TssF"/>
</dbReference>
<dbReference type="KEGG" id="xpo:XPG1_0624"/>
<dbReference type="AlphaFoldDB" id="A0A068QZT5"/>
<dbReference type="PANTHER" id="PTHR35370">
    <property type="entry name" value="CYTOPLASMIC PROTEIN-RELATED-RELATED"/>
    <property type="match status" value="1"/>
</dbReference>
<keyword evidence="2" id="KW-1185">Reference proteome</keyword>
<dbReference type="Proteomes" id="UP000032735">
    <property type="component" value="Chromosome"/>
</dbReference>
<accession>A0A068QZT5</accession>
<gene>
    <name evidence="1" type="ORF">XPG1_0624</name>
</gene>
<dbReference type="RefSeq" id="WP_052708227.1">
    <property type="nucleotide sequence ID" value="NZ_FO704551.1"/>
</dbReference>
<protein>
    <submittedName>
        <fullName evidence="1">Uncharacterized protein</fullName>
    </submittedName>
</protein>
<name>A0A068QZT5_9GAMM</name>
<organism evidence="1 2">
    <name type="scientific">Xenorhabdus poinarii G6</name>
    <dbReference type="NCBI Taxonomy" id="1354304"/>
    <lineage>
        <taxon>Bacteria</taxon>
        <taxon>Pseudomonadati</taxon>
        <taxon>Pseudomonadota</taxon>
        <taxon>Gammaproteobacteria</taxon>
        <taxon>Enterobacterales</taxon>
        <taxon>Morganellaceae</taxon>
        <taxon>Xenorhabdus</taxon>
    </lineage>
</organism>